<evidence type="ECO:0000313" key="4">
    <source>
        <dbReference type="Proteomes" id="UP000307706"/>
    </source>
</evidence>
<dbReference type="Proteomes" id="UP000305730">
    <property type="component" value="Unassembled WGS sequence"/>
</dbReference>
<dbReference type="EMBL" id="PNCK01000016">
    <property type="protein sequence ID" value="TMP45726.1"/>
    <property type="molecule type" value="Genomic_DNA"/>
</dbReference>
<organism evidence="2 4">
    <name type="scientific">Pseudoalteromonas citrea</name>
    <dbReference type="NCBI Taxonomy" id="43655"/>
    <lineage>
        <taxon>Bacteria</taxon>
        <taxon>Pseudomonadati</taxon>
        <taxon>Pseudomonadota</taxon>
        <taxon>Gammaproteobacteria</taxon>
        <taxon>Alteromonadales</taxon>
        <taxon>Pseudoalteromonadaceae</taxon>
        <taxon>Pseudoalteromonas</taxon>
    </lineage>
</organism>
<dbReference type="RefSeq" id="WP_138595137.1">
    <property type="nucleotide sequence ID" value="NZ_PNCK01000016.1"/>
</dbReference>
<reference evidence="3 4" key="2">
    <citation type="submission" date="2019-06" db="EMBL/GenBank/DDBJ databases">
        <title>Co-occurence of chitin degradation, pigmentation and bioactivity in marine Pseudoalteromonas.</title>
        <authorList>
            <person name="Sonnenschein E.C."/>
            <person name="Bech P.K."/>
        </authorList>
    </citation>
    <scope>NUCLEOTIDE SEQUENCE [LARGE SCALE GENOMIC DNA]</scope>
    <source>
        <strain evidence="4">S2231</strain>
        <strain evidence="3">S2233</strain>
    </source>
</reference>
<reference evidence="2" key="3">
    <citation type="submission" date="2019-09" db="EMBL/GenBank/DDBJ databases">
        <title>Co-occurence of chitin degradation, pigmentation and bioactivity in marine Pseudoalteromonas.</title>
        <authorList>
            <person name="Sonnenschein E.C."/>
            <person name="Bech P.K."/>
        </authorList>
    </citation>
    <scope>NUCLEOTIDE SEQUENCE</scope>
    <source>
        <strain evidence="2">S2231</strain>
        <strain evidence="1">S2233</strain>
    </source>
</reference>
<reference evidence="3 4" key="1">
    <citation type="submission" date="2017-12" db="EMBL/GenBank/DDBJ databases">
        <authorList>
            <person name="Paulsen S."/>
            <person name="Gram L.K."/>
        </authorList>
    </citation>
    <scope>NUCLEOTIDE SEQUENCE [LARGE SCALE GENOMIC DNA]</scope>
    <source>
        <strain evidence="2 4">S2231</strain>
        <strain evidence="1 3">S2233</strain>
    </source>
</reference>
<evidence type="ECO:0000313" key="2">
    <source>
        <dbReference type="EMBL" id="TMP59105.1"/>
    </source>
</evidence>
<dbReference type="Proteomes" id="UP000307706">
    <property type="component" value="Unassembled WGS sequence"/>
</dbReference>
<proteinExistence type="predicted"/>
<name>A0A5S3XRH3_9GAMM</name>
<evidence type="ECO:0008006" key="5">
    <source>
        <dbReference type="Google" id="ProtNLM"/>
    </source>
</evidence>
<evidence type="ECO:0000313" key="3">
    <source>
        <dbReference type="Proteomes" id="UP000305730"/>
    </source>
</evidence>
<sequence length="353" mass="40771">MRILFSESESYYRRLGLVNMSGFTYFFDGMEHYKKSEEWLFDNFDVFVCFIYTSPVNLYLTKKFNKLNIKTILVMDGVYDYSNSIKNKASRSIDLELYRYVPQTVFLVVGALPLYFSDNARCINYMPKMIKNGDSTPTGQSGFSKVLLTTANTAYFELDELSSLVILFRLVLVELNRRSIAYDVRIYDDTLYSSISDLLNKNTDNILSGNFEEIIADYSNIITTPSSIAITSMIHKRAVALLQYRDSPPSFFTGWMFSSQETIAMGLDSFISLDCSRMLLQERLVSKEFSDMTLGEAISTATNVEYEITPPKSDFLEDSLMYKSMLDSVFNFNIEYLIRRHIVKLKRIVSFFK</sequence>
<comment type="caution">
    <text evidence="2">The sequence shown here is derived from an EMBL/GenBank/DDBJ whole genome shotgun (WGS) entry which is preliminary data.</text>
</comment>
<dbReference type="AlphaFoldDB" id="A0A5S3XRH3"/>
<dbReference type="EMBL" id="PNCL01000050">
    <property type="protein sequence ID" value="TMP59105.1"/>
    <property type="molecule type" value="Genomic_DNA"/>
</dbReference>
<evidence type="ECO:0000313" key="1">
    <source>
        <dbReference type="EMBL" id="TMP45726.1"/>
    </source>
</evidence>
<protein>
    <recommendedName>
        <fullName evidence="5">Polysaccharide pyruvyl transferase domain-containing protein</fullName>
    </recommendedName>
</protein>
<keyword evidence="3" id="KW-1185">Reference proteome</keyword>
<gene>
    <name evidence="2" type="ORF">CWB96_11110</name>
    <name evidence="1" type="ORF">CWB97_03755</name>
</gene>
<accession>A0A5S3XRH3</accession>